<accession>A0A6P1TEW5</accession>
<name>A0A6P1TEW5_9GAMM</name>
<dbReference type="EMBL" id="CP047491">
    <property type="protein sequence ID" value="QHQ39302.1"/>
    <property type="molecule type" value="Genomic_DNA"/>
</dbReference>
<dbReference type="RefSeq" id="WP_161858624.1">
    <property type="nucleotide sequence ID" value="NZ_CP047491.1"/>
</dbReference>
<protein>
    <submittedName>
        <fullName evidence="2">NADH-quinone reductase</fullName>
    </submittedName>
</protein>
<dbReference type="Pfam" id="PF20090">
    <property type="entry name" value="DUF6482"/>
    <property type="match status" value="1"/>
</dbReference>
<reference evidence="1 4" key="2">
    <citation type="submission" date="2020-08" db="EMBL/GenBank/DDBJ databases">
        <title>Genomic Encyclopedia of Type Strains, Phase IV (KMG-IV): sequencing the most valuable type-strain genomes for metagenomic binning, comparative biology and taxonomic classification.</title>
        <authorList>
            <person name="Goeker M."/>
        </authorList>
    </citation>
    <scope>NUCLEOTIDE SEQUENCE [LARGE SCALE GENOMIC DNA]</scope>
    <source>
        <strain evidence="1 4">DSM 11525</strain>
    </source>
</reference>
<dbReference type="InterPro" id="IPR045508">
    <property type="entry name" value="DUF6482"/>
</dbReference>
<evidence type="ECO:0000313" key="4">
    <source>
        <dbReference type="Proteomes" id="UP000563601"/>
    </source>
</evidence>
<dbReference type="OrthoDB" id="5600613at2"/>
<dbReference type="AlphaFoldDB" id="A0A6P1TEW5"/>
<gene>
    <name evidence="2" type="ORF">GTQ55_10100</name>
    <name evidence="1" type="ORF">HNQ53_000373</name>
</gene>
<reference evidence="2 3" key="1">
    <citation type="submission" date="2020-01" db="EMBL/GenBank/DDBJ databases">
        <title>The possibility of degradation of plastic by Microbulbifer hydrolyticus IRE-31.</title>
        <authorList>
            <person name="Liu L."/>
        </authorList>
    </citation>
    <scope>NUCLEOTIDE SEQUENCE [LARGE SCALE GENOMIC DNA]</scope>
    <source>
        <strain evidence="2 3">IRE-31</strain>
    </source>
</reference>
<keyword evidence="3" id="KW-1185">Reference proteome</keyword>
<proteinExistence type="predicted"/>
<dbReference type="Proteomes" id="UP000563601">
    <property type="component" value="Unassembled WGS sequence"/>
</dbReference>
<evidence type="ECO:0000313" key="1">
    <source>
        <dbReference type="EMBL" id="MBB5210185.1"/>
    </source>
</evidence>
<organism evidence="1 4">
    <name type="scientific">Microbulbifer hydrolyticus</name>
    <dbReference type="NCBI Taxonomy" id="48074"/>
    <lineage>
        <taxon>Bacteria</taxon>
        <taxon>Pseudomonadati</taxon>
        <taxon>Pseudomonadota</taxon>
        <taxon>Gammaproteobacteria</taxon>
        <taxon>Cellvibrionales</taxon>
        <taxon>Microbulbiferaceae</taxon>
        <taxon>Microbulbifer</taxon>
    </lineage>
</organism>
<evidence type="ECO:0000313" key="3">
    <source>
        <dbReference type="Proteomes" id="UP000464675"/>
    </source>
</evidence>
<dbReference type="Proteomes" id="UP000464675">
    <property type="component" value="Chromosome"/>
</dbReference>
<evidence type="ECO:0000313" key="2">
    <source>
        <dbReference type="EMBL" id="QHQ39302.1"/>
    </source>
</evidence>
<sequence length="81" mass="9681">MNLQILSLEGQFYLVRTVDENGAQLLTDRKSHPHRFHCLEEIRDHFRSHVLDEVWLEQMTPYEEMCGLTDDTAPLRIKLNW</sequence>
<dbReference type="EMBL" id="JACHHR010000001">
    <property type="protein sequence ID" value="MBB5210185.1"/>
    <property type="molecule type" value="Genomic_DNA"/>
</dbReference>